<feature type="compositionally biased region" description="Polar residues" evidence="1">
    <location>
        <begin position="238"/>
        <end position="248"/>
    </location>
</feature>
<evidence type="ECO:0000313" key="2">
    <source>
        <dbReference type="EMBL" id="KAK5093373.1"/>
    </source>
</evidence>
<dbReference type="Proteomes" id="UP001345013">
    <property type="component" value="Unassembled WGS sequence"/>
</dbReference>
<evidence type="ECO:0000313" key="3">
    <source>
        <dbReference type="Proteomes" id="UP001345013"/>
    </source>
</evidence>
<accession>A0ABR0KE58</accession>
<feature type="region of interest" description="Disordered" evidence="1">
    <location>
        <begin position="188"/>
        <end position="249"/>
    </location>
</feature>
<protein>
    <recommendedName>
        <fullName evidence="4">Fungal N-terminal domain-containing protein</fullName>
    </recommendedName>
</protein>
<feature type="compositionally biased region" description="Basic and acidic residues" evidence="1">
    <location>
        <begin position="197"/>
        <end position="211"/>
    </location>
</feature>
<reference evidence="2 3" key="1">
    <citation type="submission" date="2023-08" db="EMBL/GenBank/DDBJ databases">
        <title>Black Yeasts Isolated from many extreme environments.</title>
        <authorList>
            <person name="Coleine C."/>
            <person name="Stajich J.E."/>
            <person name="Selbmann L."/>
        </authorList>
    </citation>
    <scope>NUCLEOTIDE SEQUENCE [LARGE SCALE GENOMIC DNA]</scope>
    <source>
        <strain evidence="2 3">CCFEE 5885</strain>
    </source>
</reference>
<feature type="compositionally biased region" description="Low complexity" evidence="1">
    <location>
        <begin position="327"/>
        <end position="344"/>
    </location>
</feature>
<feature type="compositionally biased region" description="Polar residues" evidence="1">
    <location>
        <begin position="390"/>
        <end position="401"/>
    </location>
</feature>
<evidence type="ECO:0008006" key="4">
    <source>
        <dbReference type="Google" id="ProtNLM"/>
    </source>
</evidence>
<feature type="region of interest" description="Disordered" evidence="1">
    <location>
        <begin position="390"/>
        <end position="455"/>
    </location>
</feature>
<name>A0ABR0KE58_9EURO</name>
<evidence type="ECO:0000256" key="1">
    <source>
        <dbReference type="SAM" id="MobiDB-lite"/>
    </source>
</evidence>
<keyword evidence="3" id="KW-1185">Reference proteome</keyword>
<feature type="region of interest" description="Disordered" evidence="1">
    <location>
        <begin position="313"/>
        <end position="346"/>
    </location>
</feature>
<dbReference type="EMBL" id="JAVRRG010000044">
    <property type="protein sequence ID" value="KAK5093373.1"/>
    <property type="molecule type" value="Genomic_DNA"/>
</dbReference>
<comment type="caution">
    <text evidence="2">The sequence shown here is derived from an EMBL/GenBank/DDBJ whole genome shotgun (WGS) entry which is preliminary data.</text>
</comment>
<sequence length="486" mass="53417">MSPDHATDPVRLAGLAASLSSELYTVQGKCLHEATAKEISAIADELARLSTTLWHLDEAISADPSQYTEAFNEDLKEITTELASIFEEISECCAGLQTADSNVSAVAWFFKKGRVGRLLKHLEALKGTLVVMRTVLWHGKDYGTHKSDRIAESSPHTMHEDRMILESVLARNRDAILDLHNLTNAGQSAATVQGQALERRPSRAGDHHRQLSESTGVEIPPIPDVLPPTAAEKREAASKSTPPSSLARTFSKRGVRLGVHMSILDLSAHEAPTDLKKKWIQHAHLRQQLGHGQPGDRRGLTALPELSRISEVDTAADSSHDLRLPQPTAEPIIPEAPESPTAETPAKDLLVPYNTPADISPVTTNEPVTARNRRSFTMGSKLRHVMSKLSMTNLRSPTMTRSKSHGRGSTEVTDPSSMKGKEKEEDADEGDETSSKGRARPGRINLDQENRPGRKSFLEALKQKFEKSPLTTPDIEKEFEYGRYAK</sequence>
<gene>
    <name evidence="2" type="ORF">LTR24_004361</name>
</gene>
<proteinExistence type="predicted"/>
<organism evidence="2 3">
    <name type="scientific">Lithohypha guttulata</name>
    <dbReference type="NCBI Taxonomy" id="1690604"/>
    <lineage>
        <taxon>Eukaryota</taxon>
        <taxon>Fungi</taxon>
        <taxon>Dikarya</taxon>
        <taxon>Ascomycota</taxon>
        <taxon>Pezizomycotina</taxon>
        <taxon>Eurotiomycetes</taxon>
        <taxon>Chaetothyriomycetidae</taxon>
        <taxon>Chaetothyriales</taxon>
        <taxon>Trichomeriaceae</taxon>
        <taxon>Lithohypha</taxon>
    </lineage>
</organism>